<organism evidence="3">
    <name type="scientific">Salmonella enterica</name>
    <name type="common">Salmonella choleraesuis</name>
    <dbReference type="NCBI Taxonomy" id="28901"/>
    <lineage>
        <taxon>Bacteria</taxon>
        <taxon>Pseudomonadati</taxon>
        <taxon>Pseudomonadota</taxon>
        <taxon>Gammaproteobacteria</taxon>
        <taxon>Enterobacterales</taxon>
        <taxon>Enterobacteriaceae</taxon>
        <taxon>Salmonella</taxon>
    </lineage>
</organism>
<dbReference type="Pfam" id="PF26079">
    <property type="entry name" value="Baseplate_J_C"/>
    <property type="match status" value="1"/>
</dbReference>
<evidence type="ECO:0000313" key="3">
    <source>
        <dbReference type="EMBL" id="MER44392.1"/>
    </source>
</evidence>
<gene>
    <name evidence="3" type="ORF">ED033_19070</name>
</gene>
<comment type="caution">
    <text evidence="3">The sequence shown here is derived from an EMBL/GenBank/DDBJ whole genome shotgun (WGS) entry which is preliminary data.</text>
</comment>
<dbReference type="InterPro" id="IPR058531">
    <property type="entry name" value="Baseplate_J_M"/>
</dbReference>
<dbReference type="AlphaFoldDB" id="A0A3I8FSC4"/>
<dbReference type="InterPro" id="IPR052726">
    <property type="entry name" value="Phage_Baseplate_Hub"/>
</dbReference>
<dbReference type="Proteomes" id="UP000885379">
    <property type="component" value="Unassembled WGS sequence"/>
</dbReference>
<dbReference type="PANTHER" id="PTHR35862">
    <property type="entry name" value="FELS-2 PROPHAGE PROTEIN"/>
    <property type="match status" value="1"/>
</dbReference>
<name>A0A3I8FSC4_SALER</name>
<dbReference type="InterPro" id="IPR058530">
    <property type="entry name" value="Baseplate_J-like_C"/>
</dbReference>
<evidence type="ECO:0000259" key="1">
    <source>
        <dbReference type="Pfam" id="PF26078"/>
    </source>
</evidence>
<dbReference type="PANTHER" id="PTHR35862:SF1">
    <property type="entry name" value="FELS-2 PROPHAGE PROTEIN"/>
    <property type="match status" value="1"/>
</dbReference>
<reference evidence="3" key="1">
    <citation type="submission" date="2018-10" db="EMBL/GenBank/DDBJ databases">
        <authorList>
            <consortium name="PulseNet: The National Subtyping Network for Foodborne Disease Surveillance"/>
            <person name="Tarr C.L."/>
            <person name="Trees E."/>
            <person name="Katz L.S."/>
            <person name="Carleton-Romer H.A."/>
            <person name="Stroika S."/>
            <person name="Kucerova Z."/>
            <person name="Roache K.F."/>
            <person name="Sabol A.L."/>
            <person name="Besser J."/>
            <person name="Gerner-Smidt P."/>
        </authorList>
    </citation>
    <scope>NUCLEOTIDE SEQUENCE [LARGE SCALE GENOMIC DNA]</scope>
    <source>
        <strain evidence="3">PNUSAS057480</strain>
    </source>
</reference>
<dbReference type="Pfam" id="PF26078">
    <property type="entry name" value="Baseplate_J_M"/>
    <property type="match status" value="1"/>
</dbReference>
<dbReference type="InterPro" id="IPR014507">
    <property type="entry name" value="Baseplate_assembly_J_pred"/>
</dbReference>
<feature type="domain" description="Baseplate J-like central" evidence="1">
    <location>
        <begin position="136"/>
        <end position="208"/>
    </location>
</feature>
<accession>A0A3I8FSC4</accession>
<dbReference type="PIRSF" id="PIRSF020481">
    <property type="entry name" value="BAP"/>
    <property type="match status" value="1"/>
</dbReference>
<dbReference type="EMBL" id="RMEA01000071">
    <property type="protein sequence ID" value="MER44392.1"/>
    <property type="molecule type" value="Genomic_DNA"/>
</dbReference>
<feature type="domain" description="Baseplate J-like C-terminal" evidence="2">
    <location>
        <begin position="215"/>
        <end position="286"/>
    </location>
</feature>
<protein>
    <submittedName>
        <fullName evidence="3">Baseplate assembly protein</fullName>
    </submittedName>
</protein>
<proteinExistence type="predicted"/>
<evidence type="ECO:0000259" key="2">
    <source>
        <dbReference type="Pfam" id="PF26079"/>
    </source>
</evidence>
<sequence>MPTVNISQLPAPDVIETLDFETILEKWINRYVEAWPPEEQPAVRTAVSMLSDPVRKILEVAAYQDMILRQRVNDAARACMLAFAGGSDLEHLAAAFDVERLVVHPGDNTAIPPVAPVMENDDDLRTRAHEALDGISTAGAMKSYEFHARSADGLVADATAISPAPAYVTVTILSREGDGTASPELLNKVSLALNDETVRPVADRLTVQSANIVSYEIDAVLYLLPGPEASKILDAARQQVQLYTERQRRLGRDINLSAIYAACHVEGVQRVVLNSPTADQTLDKTQASWCTSHTLTVGGTNE</sequence>